<feature type="region of interest" description="Disordered" evidence="1">
    <location>
        <begin position="1"/>
        <end position="25"/>
    </location>
</feature>
<evidence type="ECO:0000313" key="2">
    <source>
        <dbReference type="EMBL" id="MCK2214295.1"/>
    </source>
</evidence>
<dbReference type="Proteomes" id="UP001317259">
    <property type="component" value="Unassembled WGS sequence"/>
</dbReference>
<sequence length="86" mass="9687">MPFDPDQHQTFGRYMRGGAPLGQGRTVEHIRGGQTWQTRDMVYEGRTADGTRFKETVDQLGHQTVVETTPDGQERKSVRINLQLGG</sequence>
<proteinExistence type="predicted"/>
<accession>A0ABT0FPQ9</accession>
<name>A0ABT0FPQ9_9ACTN</name>
<reference evidence="2 3" key="1">
    <citation type="submission" date="2022-04" db="EMBL/GenBank/DDBJ databases">
        <title>Genome draft of Actinomadura sp. ATCC 31491.</title>
        <authorList>
            <person name="Shi X."/>
            <person name="Du Y."/>
        </authorList>
    </citation>
    <scope>NUCLEOTIDE SEQUENCE [LARGE SCALE GENOMIC DNA]</scope>
    <source>
        <strain evidence="2 3">ATCC 31491</strain>
    </source>
</reference>
<evidence type="ECO:0000256" key="1">
    <source>
        <dbReference type="SAM" id="MobiDB-lite"/>
    </source>
</evidence>
<protein>
    <submittedName>
        <fullName evidence="2">Uncharacterized protein</fullName>
    </submittedName>
</protein>
<dbReference type="RefSeq" id="WP_242380740.1">
    <property type="nucleotide sequence ID" value="NZ_JAKRKC020000001.1"/>
</dbReference>
<evidence type="ECO:0000313" key="3">
    <source>
        <dbReference type="Proteomes" id="UP001317259"/>
    </source>
</evidence>
<keyword evidence="3" id="KW-1185">Reference proteome</keyword>
<dbReference type="EMBL" id="JAKRKC020000001">
    <property type="protein sequence ID" value="MCK2214295.1"/>
    <property type="molecule type" value="Genomic_DNA"/>
</dbReference>
<comment type="caution">
    <text evidence="2">The sequence shown here is derived from an EMBL/GenBank/DDBJ whole genome shotgun (WGS) entry which is preliminary data.</text>
</comment>
<gene>
    <name evidence="2" type="ORF">MF672_010900</name>
</gene>
<organism evidence="2 3">
    <name type="scientific">Actinomadura luzonensis</name>
    <dbReference type="NCBI Taxonomy" id="2805427"/>
    <lineage>
        <taxon>Bacteria</taxon>
        <taxon>Bacillati</taxon>
        <taxon>Actinomycetota</taxon>
        <taxon>Actinomycetes</taxon>
        <taxon>Streptosporangiales</taxon>
        <taxon>Thermomonosporaceae</taxon>
        <taxon>Actinomadura</taxon>
    </lineage>
</organism>